<keyword evidence="3" id="KW-0560">Oxidoreductase</keyword>
<feature type="non-terminal residue" evidence="5">
    <location>
        <position position="325"/>
    </location>
</feature>
<dbReference type="EMBL" id="JACDQQ010001931">
    <property type="protein sequence ID" value="MBA0087292.1"/>
    <property type="molecule type" value="Genomic_DNA"/>
</dbReference>
<evidence type="ECO:0000256" key="2">
    <source>
        <dbReference type="ARBA" id="ARBA00008156"/>
    </source>
</evidence>
<keyword evidence="6" id="KW-1185">Reference proteome</keyword>
<evidence type="ECO:0000256" key="1">
    <source>
        <dbReference type="ARBA" id="ARBA00001931"/>
    </source>
</evidence>
<feature type="domain" description="Pyrrolo-quinoline quinone repeat" evidence="4">
    <location>
        <begin position="39"/>
        <end position="319"/>
    </location>
</feature>
<proteinExistence type="inferred from homology"/>
<evidence type="ECO:0000313" key="5">
    <source>
        <dbReference type="EMBL" id="MBA0087292.1"/>
    </source>
</evidence>
<dbReference type="SUPFAM" id="SSF50998">
    <property type="entry name" value="Quinoprotein alcohol dehydrogenase-like"/>
    <property type="match status" value="1"/>
</dbReference>
<dbReference type="InterPro" id="IPR011047">
    <property type="entry name" value="Quinoprotein_ADH-like_sf"/>
</dbReference>
<accession>A0A7V8NTP6</accession>
<dbReference type="SMART" id="SM00564">
    <property type="entry name" value="PQQ"/>
    <property type="match status" value="4"/>
</dbReference>
<dbReference type="Pfam" id="PF01011">
    <property type="entry name" value="PQQ"/>
    <property type="match status" value="1"/>
</dbReference>
<dbReference type="InterPro" id="IPR018391">
    <property type="entry name" value="PQQ_b-propeller_rpt"/>
</dbReference>
<dbReference type="InterPro" id="IPR002372">
    <property type="entry name" value="PQQ_rpt_dom"/>
</dbReference>
<evidence type="ECO:0000259" key="4">
    <source>
        <dbReference type="Pfam" id="PF01011"/>
    </source>
</evidence>
<evidence type="ECO:0000256" key="3">
    <source>
        <dbReference type="ARBA" id="ARBA00023002"/>
    </source>
</evidence>
<comment type="cofactor">
    <cofactor evidence="1">
        <name>pyrroloquinoline quinone</name>
        <dbReference type="ChEBI" id="CHEBI:58442"/>
    </cofactor>
</comment>
<dbReference type="GO" id="GO:0016491">
    <property type="term" value="F:oxidoreductase activity"/>
    <property type="evidence" value="ECO:0007669"/>
    <property type="project" value="UniProtKB-KW"/>
</dbReference>
<dbReference type="Proteomes" id="UP000567293">
    <property type="component" value="Unassembled WGS sequence"/>
</dbReference>
<dbReference type="Gene3D" id="2.140.10.10">
    <property type="entry name" value="Quinoprotein alcohol dehydrogenase-like superfamily"/>
    <property type="match status" value="1"/>
</dbReference>
<evidence type="ECO:0000313" key="6">
    <source>
        <dbReference type="Proteomes" id="UP000567293"/>
    </source>
</evidence>
<comment type="similarity">
    <text evidence="2">Belongs to the bacterial PQQ dehydrogenase family.</text>
</comment>
<sequence>MRSLGFAVAAIWVGLAPAQVQNFKPVTTRMLENPSPDDWLMYSRTYDAQRFSPLQQIHRENVSQLRMAWTRGLGAGTVETVPIVHNGVIYVAGPGAVVEALDGTNGELLWQYKRPVPANLATTARTKTLAIYQDIILYTAPDSYVVGLDARTGERRWETKADDRGHTSGVIVVEGKAISGGTCANGLRANCYIAAHDALTGKEVWKFYTTQGADDPNPDTWGGAPVEKRTASTWGLPGTFDLTRKILYWGVANPTPNTRLARHGGNIEAISRTAPSDLYSNSTLALDPETGKLRWYYQHLPGDDWDEDYTHERTLFRTKFNPNPK</sequence>
<comment type="caution">
    <text evidence="5">The sequence shown here is derived from an EMBL/GenBank/DDBJ whole genome shotgun (WGS) entry which is preliminary data.</text>
</comment>
<gene>
    <name evidence="5" type="ORF">HRJ53_20090</name>
</gene>
<protein>
    <submittedName>
        <fullName evidence="5">PQQ-binding-like beta-propeller repeat protein</fullName>
    </submittedName>
</protein>
<name>A0A7V8NTP6_9BACT</name>
<dbReference type="AlphaFoldDB" id="A0A7V8NTP6"/>
<reference evidence="5" key="1">
    <citation type="submission" date="2020-06" db="EMBL/GenBank/DDBJ databases">
        <title>Legume-microbial interactions unlock mineral nutrients during tropical forest succession.</title>
        <authorList>
            <person name="Epihov D.Z."/>
        </authorList>
    </citation>
    <scope>NUCLEOTIDE SEQUENCE [LARGE SCALE GENOMIC DNA]</scope>
    <source>
        <strain evidence="5">Pan2503</strain>
    </source>
</reference>
<dbReference type="PANTHER" id="PTHR32303">
    <property type="entry name" value="QUINOPROTEIN ALCOHOL DEHYDROGENASE (CYTOCHROME C)"/>
    <property type="match status" value="1"/>
</dbReference>
<organism evidence="5 6">
    <name type="scientific">Candidatus Acidiferrum panamense</name>
    <dbReference type="NCBI Taxonomy" id="2741543"/>
    <lineage>
        <taxon>Bacteria</taxon>
        <taxon>Pseudomonadati</taxon>
        <taxon>Acidobacteriota</taxon>
        <taxon>Terriglobia</taxon>
        <taxon>Candidatus Acidiferrales</taxon>
        <taxon>Candidatus Acidiferrum</taxon>
    </lineage>
</organism>